<evidence type="ECO:0000313" key="1">
    <source>
        <dbReference type="EMBL" id="CAG6654776.1"/>
    </source>
</evidence>
<accession>A0A8D8RTQ5</accession>
<reference evidence="1" key="1">
    <citation type="submission" date="2021-05" db="EMBL/GenBank/DDBJ databases">
        <authorList>
            <person name="Alioto T."/>
            <person name="Alioto T."/>
            <person name="Gomez Garrido J."/>
        </authorList>
    </citation>
    <scope>NUCLEOTIDE SEQUENCE</scope>
</reference>
<dbReference type="AlphaFoldDB" id="A0A8D8RTQ5"/>
<organism evidence="1">
    <name type="scientific">Cacopsylla melanoneura</name>
    <dbReference type="NCBI Taxonomy" id="428564"/>
    <lineage>
        <taxon>Eukaryota</taxon>
        <taxon>Metazoa</taxon>
        <taxon>Ecdysozoa</taxon>
        <taxon>Arthropoda</taxon>
        <taxon>Hexapoda</taxon>
        <taxon>Insecta</taxon>
        <taxon>Pterygota</taxon>
        <taxon>Neoptera</taxon>
        <taxon>Paraneoptera</taxon>
        <taxon>Hemiptera</taxon>
        <taxon>Sternorrhyncha</taxon>
        <taxon>Psylloidea</taxon>
        <taxon>Psyllidae</taxon>
        <taxon>Psyllinae</taxon>
        <taxon>Cacopsylla</taxon>
    </lineage>
</organism>
<dbReference type="EMBL" id="HBUF01179054">
    <property type="protein sequence ID" value="CAG6654776.1"/>
    <property type="molecule type" value="Transcribed_RNA"/>
</dbReference>
<proteinExistence type="predicted"/>
<name>A0A8D8RTQ5_9HEMI</name>
<sequence length="154" mass="17554">MFTLAVNFHFCVQLLHLHYFISPKLVHYTLHNYSSSDGKVYSLLLTLLTSTSRHSKALHKDTLPIPIIERDCPKEDYVHDLTQISLPGLINFVPVSIFILFPSSLSRCLYCVSISLCESCIRSIFIFIRLAAWCSMCPHLLSSDLHINVRSQVS</sequence>
<protein>
    <submittedName>
        <fullName evidence="1">Uncharacterized protein</fullName>
    </submittedName>
</protein>